<evidence type="ECO:0000313" key="6">
    <source>
        <dbReference type="Proteomes" id="UP000198406"/>
    </source>
</evidence>
<dbReference type="EMBL" id="BDSP01000137">
    <property type="protein sequence ID" value="GAX19453.1"/>
    <property type="molecule type" value="Genomic_DNA"/>
</dbReference>
<organism evidence="5 6">
    <name type="scientific">Fistulifera solaris</name>
    <name type="common">Oleaginous diatom</name>
    <dbReference type="NCBI Taxonomy" id="1519565"/>
    <lineage>
        <taxon>Eukaryota</taxon>
        <taxon>Sar</taxon>
        <taxon>Stramenopiles</taxon>
        <taxon>Ochrophyta</taxon>
        <taxon>Bacillariophyta</taxon>
        <taxon>Bacillariophyceae</taxon>
        <taxon>Bacillariophycidae</taxon>
        <taxon>Naviculales</taxon>
        <taxon>Naviculaceae</taxon>
        <taxon>Fistulifera</taxon>
    </lineage>
</organism>
<dbReference type="PANTHER" id="PTHR45641">
    <property type="entry name" value="TETRATRICOPEPTIDE REPEAT PROTEIN (AFU_ORTHOLOGUE AFUA_6G03870)"/>
    <property type="match status" value="1"/>
</dbReference>
<keyword evidence="6" id="KW-1185">Reference proteome</keyword>
<dbReference type="Gene3D" id="1.25.40.10">
    <property type="entry name" value="Tetratricopeptide repeat domain"/>
    <property type="match status" value="2"/>
</dbReference>
<keyword evidence="4" id="KW-0175">Coiled coil</keyword>
<dbReference type="OrthoDB" id="626167at2759"/>
<feature type="repeat" description="TPR" evidence="3">
    <location>
        <begin position="299"/>
        <end position="332"/>
    </location>
</feature>
<evidence type="ECO:0000313" key="5">
    <source>
        <dbReference type="EMBL" id="GAX19453.1"/>
    </source>
</evidence>
<comment type="caution">
    <text evidence="5">The sequence shown here is derived from an EMBL/GenBank/DDBJ whole genome shotgun (WGS) entry which is preliminary data.</text>
</comment>
<dbReference type="PROSITE" id="PS50005">
    <property type="entry name" value="TPR"/>
    <property type="match status" value="3"/>
</dbReference>
<evidence type="ECO:0000256" key="3">
    <source>
        <dbReference type="PROSITE-ProRule" id="PRU00339"/>
    </source>
</evidence>
<evidence type="ECO:0000256" key="4">
    <source>
        <dbReference type="SAM" id="Coils"/>
    </source>
</evidence>
<sequence length="404" mass="46298">MFVIGRRATSVASRRLYVARPSVVVHVKALATTQEAQIVSERPHGALWLRQQQELEELERKLNKSLEEYQRLLSKSGNTAVSDKSVSLIGALHKIANCYEDLEYWDEALRIEEEIRKQILNDKESSTLTSNEQLAASSYRIGKLHHRQEKWQLAHRYYDEALELHRDQVKRGQVYISIAGIHFHRGDYQKALQTLQEQAEPCFPPHDMGLFKCIQHEGLIYRTLENFEEALNSYQKASEILEMQESIDDTIKRELDLDTADMLTACDHLDEALGLYVDILERTRNCNDFDDEESQPFEAVILHNIGKIHARKGELEEAVGNLSRAVDLKEHWLGEFHPELGKTLSALGAVYGVVKEKQKALQCFQKALLIARMHADDEDDPDVFLALRNIGVLKGEVNQDKTNE</sequence>
<gene>
    <name evidence="5" type="ORF">FisN_19Hh025</name>
</gene>
<dbReference type="Pfam" id="PF13181">
    <property type="entry name" value="TPR_8"/>
    <property type="match status" value="1"/>
</dbReference>
<dbReference type="InterPro" id="IPR019734">
    <property type="entry name" value="TPR_rpt"/>
</dbReference>
<evidence type="ECO:0000256" key="1">
    <source>
        <dbReference type="ARBA" id="ARBA00022737"/>
    </source>
</evidence>
<dbReference type="Pfam" id="PF13432">
    <property type="entry name" value="TPR_16"/>
    <property type="match status" value="1"/>
</dbReference>
<dbReference type="AlphaFoldDB" id="A0A1Z5JZJ1"/>
<reference evidence="5 6" key="1">
    <citation type="journal article" date="2015" name="Plant Cell">
        <title>Oil accumulation by the oleaginous diatom Fistulifera solaris as revealed by the genome and transcriptome.</title>
        <authorList>
            <person name="Tanaka T."/>
            <person name="Maeda Y."/>
            <person name="Veluchamy A."/>
            <person name="Tanaka M."/>
            <person name="Abida H."/>
            <person name="Marechal E."/>
            <person name="Bowler C."/>
            <person name="Muto M."/>
            <person name="Sunaga Y."/>
            <person name="Tanaka M."/>
            <person name="Yoshino T."/>
            <person name="Taniguchi T."/>
            <person name="Fukuda Y."/>
            <person name="Nemoto M."/>
            <person name="Matsumoto M."/>
            <person name="Wong P.S."/>
            <person name="Aburatani S."/>
            <person name="Fujibuchi W."/>
        </authorList>
    </citation>
    <scope>NUCLEOTIDE SEQUENCE [LARGE SCALE GENOMIC DNA]</scope>
    <source>
        <strain evidence="5 6">JPCC DA0580</strain>
    </source>
</reference>
<dbReference type="PANTHER" id="PTHR45641:SF19">
    <property type="entry name" value="NEPHROCYSTIN-3"/>
    <property type="match status" value="1"/>
</dbReference>
<dbReference type="Pfam" id="PF13424">
    <property type="entry name" value="TPR_12"/>
    <property type="match status" value="1"/>
</dbReference>
<keyword evidence="1" id="KW-0677">Repeat</keyword>
<feature type="repeat" description="TPR" evidence="3">
    <location>
        <begin position="135"/>
        <end position="168"/>
    </location>
</feature>
<protein>
    <submittedName>
        <fullName evidence="5">Uncharacterized protein</fullName>
    </submittedName>
</protein>
<feature type="repeat" description="TPR" evidence="3">
    <location>
        <begin position="341"/>
        <end position="374"/>
    </location>
</feature>
<evidence type="ECO:0000256" key="2">
    <source>
        <dbReference type="ARBA" id="ARBA00022803"/>
    </source>
</evidence>
<proteinExistence type="predicted"/>
<feature type="coiled-coil region" evidence="4">
    <location>
        <begin position="48"/>
        <end position="75"/>
    </location>
</feature>
<dbReference type="InterPro" id="IPR011990">
    <property type="entry name" value="TPR-like_helical_dom_sf"/>
</dbReference>
<accession>A0A1Z5JZJ1</accession>
<name>A0A1Z5JZJ1_FISSO</name>
<dbReference type="Proteomes" id="UP000198406">
    <property type="component" value="Unassembled WGS sequence"/>
</dbReference>
<dbReference type="InParanoid" id="A0A1Z5JZJ1"/>
<dbReference type="SMART" id="SM00028">
    <property type="entry name" value="TPR"/>
    <property type="match status" value="5"/>
</dbReference>
<keyword evidence="2 3" id="KW-0802">TPR repeat</keyword>
<dbReference type="SUPFAM" id="SSF48452">
    <property type="entry name" value="TPR-like"/>
    <property type="match status" value="2"/>
</dbReference>